<organism evidence="1 2">
    <name type="scientific">Coemansia furcata</name>
    <dbReference type="NCBI Taxonomy" id="417177"/>
    <lineage>
        <taxon>Eukaryota</taxon>
        <taxon>Fungi</taxon>
        <taxon>Fungi incertae sedis</taxon>
        <taxon>Zoopagomycota</taxon>
        <taxon>Kickxellomycotina</taxon>
        <taxon>Kickxellomycetes</taxon>
        <taxon>Kickxellales</taxon>
        <taxon>Kickxellaceae</taxon>
        <taxon>Coemansia</taxon>
    </lineage>
</organism>
<gene>
    <name evidence="1" type="ORF">H4S07_003246</name>
</gene>
<protein>
    <submittedName>
        <fullName evidence="1">Uncharacterized protein</fullName>
    </submittedName>
</protein>
<comment type="caution">
    <text evidence="1">The sequence shown here is derived from an EMBL/GenBank/DDBJ whole genome shotgun (WGS) entry which is preliminary data.</text>
</comment>
<accession>A0ACC1LIQ0</accession>
<evidence type="ECO:0000313" key="2">
    <source>
        <dbReference type="Proteomes" id="UP001140096"/>
    </source>
</evidence>
<proteinExistence type="predicted"/>
<keyword evidence="2" id="KW-1185">Reference proteome</keyword>
<sequence length="155" mass="17230">LKSEHPLGQHAAIVRVEELSPFPREELYNVLAQYTNASDYVWVQEEPRNSGAYAFAAPRVKRLLPAHAELRYVGRSEHAATCSGVETQQAAEHAELTRCAFEGLRGLVADLVIDNIGIQHEQHQSLDEPVASVISAEVSHRWSSRQIYAAQSSDQ</sequence>
<dbReference type="Proteomes" id="UP001140096">
    <property type="component" value="Unassembled WGS sequence"/>
</dbReference>
<feature type="non-terminal residue" evidence="1">
    <location>
        <position position="1"/>
    </location>
</feature>
<evidence type="ECO:0000313" key="1">
    <source>
        <dbReference type="EMBL" id="KAJ2809236.1"/>
    </source>
</evidence>
<reference evidence="1" key="1">
    <citation type="submission" date="2022-07" db="EMBL/GenBank/DDBJ databases">
        <title>Phylogenomic reconstructions and comparative analyses of Kickxellomycotina fungi.</title>
        <authorList>
            <person name="Reynolds N.K."/>
            <person name="Stajich J.E."/>
            <person name="Barry K."/>
            <person name="Grigoriev I.V."/>
            <person name="Crous P."/>
            <person name="Smith M.E."/>
        </authorList>
    </citation>
    <scope>NUCLEOTIDE SEQUENCE</scope>
    <source>
        <strain evidence="1">CBS 102833</strain>
    </source>
</reference>
<name>A0ACC1LIQ0_9FUNG</name>
<dbReference type="EMBL" id="JANBUP010001007">
    <property type="protein sequence ID" value="KAJ2809236.1"/>
    <property type="molecule type" value="Genomic_DNA"/>
</dbReference>